<dbReference type="Proteomes" id="UP000279336">
    <property type="component" value="Unassembled WGS sequence"/>
</dbReference>
<evidence type="ECO:0000313" key="6">
    <source>
        <dbReference type="Proteomes" id="UP000279336"/>
    </source>
</evidence>
<dbReference type="OrthoDB" id="8732661at2"/>
<dbReference type="InterPro" id="IPR051157">
    <property type="entry name" value="PDH/Transketolase"/>
</dbReference>
<name>A0A8B3FR89_9ACTN</name>
<sequence length="343" mass="37860">MQARWEPRTCSAHWTHSPQLERTTDMPETMNFDVVISSRSVTGQTLADLGDTYPNLWAVTPDICATLREFMDRHPDRFVDVGLSEQAAVGIGAGLAYEGNIVVVSGMLPFLSMRSMEQVRTDVCYPNLPVRIIGTHGGLQGNGGSTHYALEDLGLMSSLVNMTVISISDPMMVKEVLEQSMTYPGPMYIRTGVGKKDTVIYDFDERSITIGKAITALDGDQITLFTHGEMVVQAIKAAREVAKEGISVRVVDMFTIKPIDVESIRTNATETGRFVVLEDHLKMSGLAQAIANVLADEMIHLSWFKRLGIPQVYAGFGEDEQLRDKHGYGLQHTIDALREAAEH</sequence>
<dbReference type="EMBL" id="RCIW01000011">
    <property type="protein sequence ID" value="RLP09054.1"/>
    <property type="molecule type" value="Genomic_DNA"/>
</dbReference>
<dbReference type="SMART" id="SM00861">
    <property type="entry name" value="Transket_pyr"/>
    <property type="match status" value="1"/>
</dbReference>
<accession>A0A8B3FR89</accession>
<comment type="similarity">
    <text evidence="2">Belongs to the transketolase family.</text>
</comment>
<dbReference type="Gene3D" id="3.40.50.920">
    <property type="match status" value="1"/>
</dbReference>
<evidence type="ECO:0000313" key="5">
    <source>
        <dbReference type="EMBL" id="RLP09054.1"/>
    </source>
</evidence>
<dbReference type="PANTHER" id="PTHR43825:SF1">
    <property type="entry name" value="TRANSKETOLASE-LIKE PYRIMIDINE-BINDING DOMAIN-CONTAINING PROTEIN"/>
    <property type="match status" value="1"/>
</dbReference>
<evidence type="ECO:0000256" key="3">
    <source>
        <dbReference type="ARBA" id="ARBA00023052"/>
    </source>
</evidence>
<dbReference type="FunFam" id="3.40.50.970:FF:000129">
    <property type="entry name" value="Transketolase"/>
    <property type="match status" value="1"/>
</dbReference>
<dbReference type="InterPro" id="IPR005475">
    <property type="entry name" value="Transketolase-like_Pyr-bd"/>
</dbReference>
<dbReference type="Pfam" id="PF02780">
    <property type="entry name" value="Transketolase_C"/>
    <property type="match status" value="1"/>
</dbReference>
<evidence type="ECO:0000259" key="4">
    <source>
        <dbReference type="SMART" id="SM00861"/>
    </source>
</evidence>
<dbReference type="SUPFAM" id="SSF52922">
    <property type="entry name" value="TK C-terminal domain-like"/>
    <property type="match status" value="1"/>
</dbReference>
<comment type="cofactor">
    <cofactor evidence="1">
        <name>thiamine diphosphate</name>
        <dbReference type="ChEBI" id="CHEBI:58937"/>
    </cofactor>
</comment>
<dbReference type="Gene3D" id="3.40.50.970">
    <property type="match status" value="1"/>
</dbReference>
<reference evidence="5 6" key="1">
    <citation type="submission" date="2018-10" db="EMBL/GenBank/DDBJ databases">
        <title>Propionibacterium australiense Genome Sequencing and Assembly.</title>
        <authorList>
            <person name="Bernier A.-M."/>
            <person name="Bernard K."/>
        </authorList>
    </citation>
    <scope>NUCLEOTIDE SEQUENCE [LARGE SCALE GENOMIC DNA]</scope>
    <source>
        <strain evidence="5 6">NML98A078</strain>
    </source>
</reference>
<dbReference type="InterPro" id="IPR009014">
    <property type="entry name" value="Transketo_C/PFOR_II"/>
</dbReference>
<organism evidence="5 6">
    <name type="scientific">Propionibacterium australiense</name>
    <dbReference type="NCBI Taxonomy" id="119981"/>
    <lineage>
        <taxon>Bacteria</taxon>
        <taxon>Bacillati</taxon>
        <taxon>Actinomycetota</taxon>
        <taxon>Actinomycetes</taxon>
        <taxon>Propionibacteriales</taxon>
        <taxon>Propionibacteriaceae</taxon>
        <taxon>Propionibacterium</taxon>
    </lineage>
</organism>
<evidence type="ECO:0000256" key="2">
    <source>
        <dbReference type="ARBA" id="ARBA00007131"/>
    </source>
</evidence>
<protein>
    <submittedName>
        <fullName evidence="5">Transketolase family protein</fullName>
    </submittedName>
</protein>
<dbReference type="CDD" id="cd07033">
    <property type="entry name" value="TPP_PYR_DXS_TK_like"/>
    <property type="match status" value="1"/>
</dbReference>
<dbReference type="GO" id="GO:0000287">
    <property type="term" value="F:magnesium ion binding"/>
    <property type="evidence" value="ECO:0007669"/>
    <property type="project" value="UniProtKB-ARBA"/>
</dbReference>
<dbReference type="InterPro" id="IPR029061">
    <property type="entry name" value="THDP-binding"/>
</dbReference>
<feature type="domain" description="Transketolase-like pyrimidine-binding" evidence="4">
    <location>
        <begin position="36"/>
        <end position="199"/>
    </location>
</feature>
<keyword evidence="3" id="KW-0786">Thiamine pyrophosphate</keyword>
<dbReference type="InterPro" id="IPR033248">
    <property type="entry name" value="Transketolase_C"/>
</dbReference>
<gene>
    <name evidence="5" type="ORF">D7U36_07910</name>
</gene>
<dbReference type="Pfam" id="PF02779">
    <property type="entry name" value="Transket_pyr"/>
    <property type="match status" value="1"/>
</dbReference>
<proteinExistence type="inferred from homology"/>
<dbReference type="PANTHER" id="PTHR43825">
    <property type="entry name" value="PYRUVATE DEHYDROGENASE E1 COMPONENT"/>
    <property type="match status" value="1"/>
</dbReference>
<dbReference type="SUPFAM" id="SSF52518">
    <property type="entry name" value="Thiamin diphosphate-binding fold (THDP-binding)"/>
    <property type="match status" value="1"/>
</dbReference>
<evidence type="ECO:0000256" key="1">
    <source>
        <dbReference type="ARBA" id="ARBA00001964"/>
    </source>
</evidence>
<comment type="caution">
    <text evidence="5">The sequence shown here is derived from an EMBL/GenBank/DDBJ whole genome shotgun (WGS) entry which is preliminary data.</text>
</comment>
<dbReference type="AlphaFoldDB" id="A0A8B3FR89"/>